<organism evidence="1 2">
    <name type="scientific">Flavobacterium crocinum</name>
    <dbReference type="NCBI Taxonomy" id="2183896"/>
    <lineage>
        <taxon>Bacteria</taxon>
        <taxon>Pseudomonadati</taxon>
        <taxon>Bacteroidota</taxon>
        <taxon>Flavobacteriia</taxon>
        <taxon>Flavobacteriales</taxon>
        <taxon>Flavobacteriaceae</taxon>
        <taxon>Flavobacterium</taxon>
    </lineage>
</organism>
<sequence>MKNIIKFFVVSYLLLINDANSQQMVQNINDVYKLKENKTLFIDRPLKDLLKEIRPEIKTAHVFNEDYFVFIFKFTTIEQQRQDQGSFLERVALFVYVKDSIPWGWKEKPKGTELNWTSDDVQKFGNFIVTNVSVVYPKQD</sequence>
<reference evidence="1 2" key="1">
    <citation type="submission" date="2018-05" db="EMBL/GenBank/DDBJ databases">
        <title>Genome sequencing of Flavobacterium sp. HYN0056.</title>
        <authorList>
            <person name="Yi H."/>
            <person name="Baek C."/>
        </authorList>
    </citation>
    <scope>NUCLEOTIDE SEQUENCE [LARGE SCALE GENOMIC DNA]</scope>
    <source>
        <strain evidence="1 2">HYN0056</strain>
    </source>
</reference>
<accession>A0A2S1YJS7</accession>
<name>A0A2S1YJS7_9FLAO</name>
<proteinExistence type="predicted"/>
<dbReference type="Proteomes" id="UP000245250">
    <property type="component" value="Chromosome"/>
</dbReference>
<evidence type="ECO:0000313" key="1">
    <source>
        <dbReference type="EMBL" id="AWK04315.1"/>
    </source>
</evidence>
<dbReference type="EMBL" id="CP029255">
    <property type="protein sequence ID" value="AWK04315.1"/>
    <property type="molecule type" value="Genomic_DNA"/>
</dbReference>
<dbReference type="KEGG" id="fcr:HYN56_08725"/>
<protein>
    <submittedName>
        <fullName evidence="1">Uncharacterized protein</fullName>
    </submittedName>
</protein>
<gene>
    <name evidence="1" type="ORF">HYN56_08725</name>
</gene>
<evidence type="ECO:0000313" key="2">
    <source>
        <dbReference type="Proteomes" id="UP000245250"/>
    </source>
</evidence>
<dbReference type="OrthoDB" id="1357801at2"/>
<dbReference type="RefSeq" id="WP_109191821.1">
    <property type="nucleotide sequence ID" value="NZ_CP029255.1"/>
</dbReference>
<keyword evidence="2" id="KW-1185">Reference proteome</keyword>
<dbReference type="AlphaFoldDB" id="A0A2S1YJS7"/>